<evidence type="ECO:0000256" key="2">
    <source>
        <dbReference type="ARBA" id="ARBA00022475"/>
    </source>
</evidence>
<feature type="transmembrane region" description="Helical" evidence="6">
    <location>
        <begin position="215"/>
        <end position="231"/>
    </location>
</feature>
<dbReference type="OrthoDB" id="1414494at2"/>
<organism evidence="7 8">
    <name type="scientific">Maribacter orientalis</name>
    <dbReference type="NCBI Taxonomy" id="228957"/>
    <lineage>
        <taxon>Bacteria</taxon>
        <taxon>Pseudomonadati</taxon>
        <taxon>Bacteroidota</taxon>
        <taxon>Flavobacteriia</taxon>
        <taxon>Flavobacteriales</taxon>
        <taxon>Flavobacteriaceae</taxon>
        <taxon>Maribacter</taxon>
    </lineage>
</organism>
<keyword evidence="8" id="KW-1185">Reference proteome</keyword>
<keyword evidence="4 6" id="KW-1133">Transmembrane helix</keyword>
<comment type="subcellular location">
    <subcellularLocation>
        <location evidence="1">Cell membrane</location>
        <topology evidence="1">Multi-pass membrane protein</topology>
    </subcellularLocation>
</comment>
<protein>
    <submittedName>
        <fullName evidence="7">Membrane protein involved in the export of O-antigen and teichoic acid</fullName>
    </submittedName>
</protein>
<evidence type="ECO:0000313" key="7">
    <source>
        <dbReference type="EMBL" id="SEL19696.1"/>
    </source>
</evidence>
<keyword evidence="2" id="KW-1003">Cell membrane</keyword>
<feature type="transmembrane region" description="Helical" evidence="6">
    <location>
        <begin position="328"/>
        <end position="348"/>
    </location>
</feature>
<feature type="transmembrane region" description="Helical" evidence="6">
    <location>
        <begin position="52"/>
        <end position="73"/>
    </location>
</feature>
<evidence type="ECO:0000256" key="3">
    <source>
        <dbReference type="ARBA" id="ARBA00022692"/>
    </source>
</evidence>
<dbReference type="Proteomes" id="UP000198990">
    <property type="component" value="Unassembled WGS sequence"/>
</dbReference>
<dbReference type="Pfam" id="PF01943">
    <property type="entry name" value="Polysacc_synt"/>
    <property type="match status" value="1"/>
</dbReference>
<feature type="transmembrane region" description="Helical" evidence="6">
    <location>
        <begin position="360"/>
        <end position="379"/>
    </location>
</feature>
<keyword evidence="5 6" id="KW-0472">Membrane</keyword>
<feature type="transmembrane region" description="Helical" evidence="6">
    <location>
        <begin position="294"/>
        <end position="312"/>
    </location>
</feature>
<proteinExistence type="predicted"/>
<feature type="transmembrane region" description="Helical" evidence="6">
    <location>
        <begin position="151"/>
        <end position="171"/>
    </location>
</feature>
<gene>
    <name evidence="7" type="ORF">SAMN04488008_103108</name>
</gene>
<keyword evidence="3 6" id="KW-0812">Transmembrane</keyword>
<dbReference type="InterPro" id="IPR002797">
    <property type="entry name" value="Polysacc_synth"/>
</dbReference>
<name>A0A1H7N7V5_9FLAO</name>
<dbReference type="PANTHER" id="PTHR30250:SF11">
    <property type="entry name" value="O-ANTIGEN TRANSPORTER-RELATED"/>
    <property type="match status" value="1"/>
</dbReference>
<sequence>MLLLTITTFFKNKNRNYVILTQVINAVIALITGKLIAVYISPADFGTYNIQFATYTLFLTLLITPFIHFIKTSNRTLLPKIGSKLFFYTISVLSILAFLVFIAFLYFYYGIFDPLLFLIFLCFIPFTIANSVLADFLNIQDKIIDFSRLSILKAGSGLVFIALFFFLGLTFIDDVQVLWLMQLTGAFLGIIFFASKYKVYKTKFSIAYRTFLKKYIRFAAPLMFLAIWSWINNYFDRYAIEYFLSLDEVGIYNASYGVGSKFFLLLSPMFMVLLTPTVFSPIKRAEKKSAIQSYGLYYLIVAIPVLLIVYFLKDFLGYLLLSESYKEGFYLIFWIAVAFFMLTFAQLYELYFYSELKTKVILYGNVLSAVLNIILNIVLIPKYGILGAAIATCIGFMAHFGVVYYNFRKKH</sequence>
<evidence type="ECO:0000313" key="8">
    <source>
        <dbReference type="Proteomes" id="UP000198990"/>
    </source>
</evidence>
<evidence type="ECO:0000256" key="1">
    <source>
        <dbReference type="ARBA" id="ARBA00004651"/>
    </source>
</evidence>
<evidence type="ECO:0000256" key="5">
    <source>
        <dbReference type="ARBA" id="ARBA00023136"/>
    </source>
</evidence>
<dbReference type="InterPro" id="IPR050833">
    <property type="entry name" value="Poly_Biosynth_Transport"/>
</dbReference>
<dbReference type="RefSeq" id="WP_091622155.1">
    <property type="nucleotide sequence ID" value="NZ_FNZN01000003.1"/>
</dbReference>
<reference evidence="8" key="1">
    <citation type="submission" date="2016-10" db="EMBL/GenBank/DDBJ databases">
        <authorList>
            <person name="Varghese N."/>
            <person name="Submissions S."/>
        </authorList>
    </citation>
    <scope>NUCLEOTIDE SEQUENCE [LARGE SCALE GENOMIC DNA]</scope>
    <source>
        <strain evidence="8">DSM 16471</strain>
    </source>
</reference>
<dbReference type="PANTHER" id="PTHR30250">
    <property type="entry name" value="PST FAMILY PREDICTED COLANIC ACID TRANSPORTER"/>
    <property type="match status" value="1"/>
</dbReference>
<feature type="transmembrane region" description="Helical" evidence="6">
    <location>
        <begin position="115"/>
        <end position="139"/>
    </location>
</feature>
<feature type="transmembrane region" description="Helical" evidence="6">
    <location>
        <begin position="85"/>
        <end position="109"/>
    </location>
</feature>
<feature type="transmembrane region" description="Helical" evidence="6">
    <location>
        <begin position="177"/>
        <end position="194"/>
    </location>
</feature>
<dbReference type="GO" id="GO:0005886">
    <property type="term" value="C:plasma membrane"/>
    <property type="evidence" value="ECO:0007669"/>
    <property type="project" value="UniProtKB-SubCell"/>
</dbReference>
<evidence type="ECO:0000256" key="4">
    <source>
        <dbReference type="ARBA" id="ARBA00022989"/>
    </source>
</evidence>
<dbReference type="STRING" id="228957.SAMN04488008_103108"/>
<feature type="transmembrane region" description="Helical" evidence="6">
    <location>
        <begin position="262"/>
        <end position="282"/>
    </location>
</feature>
<dbReference type="EMBL" id="FNZN01000003">
    <property type="protein sequence ID" value="SEL19696.1"/>
    <property type="molecule type" value="Genomic_DNA"/>
</dbReference>
<dbReference type="AlphaFoldDB" id="A0A1H7N7V5"/>
<evidence type="ECO:0000256" key="6">
    <source>
        <dbReference type="SAM" id="Phobius"/>
    </source>
</evidence>
<accession>A0A1H7N7V5</accession>
<feature type="transmembrane region" description="Helical" evidence="6">
    <location>
        <begin position="17"/>
        <end position="40"/>
    </location>
</feature>
<feature type="transmembrane region" description="Helical" evidence="6">
    <location>
        <begin position="385"/>
        <end position="407"/>
    </location>
</feature>